<dbReference type="AlphaFoldDB" id="A0A2L2TD60"/>
<dbReference type="EMBL" id="LN649230">
    <property type="protein sequence ID" value="CEI62327.1"/>
    <property type="molecule type" value="Genomic_DNA"/>
</dbReference>
<keyword evidence="2" id="KW-1185">Reference proteome</keyword>
<accession>A0A2L2TD60</accession>
<sequence length="238" mass="27161">MRPARDNEAEMLAHWKPMMILNKTLRGPAYVESLVSQSPTLITSNTRGRRTLPLELCYMILDSIANDPDPHDYALVRPIALNVDGRRNKKLMCVKLQRWLSMDQLQVEAEVFATNKYLARPDLRFNDVHYPFLRFSKPSTRWEIRARVLSSGYKTVHVAITVPDIIKYLEEKTWDMAAISNAERSCNTSSVVTQVKFIGLFWKSDLSGGRPTISLLMLLAANSYDALKNVTPEDSRDS</sequence>
<evidence type="ECO:0000313" key="1">
    <source>
        <dbReference type="EMBL" id="CEI62327.1"/>
    </source>
</evidence>
<evidence type="ECO:0000313" key="2">
    <source>
        <dbReference type="Proteomes" id="UP000245910"/>
    </source>
</evidence>
<dbReference type="STRING" id="56646.A0A2L2TD60"/>
<reference evidence="2" key="1">
    <citation type="submission" date="2014-10" db="EMBL/GenBank/DDBJ databases">
        <authorList>
            <person name="King R."/>
        </authorList>
    </citation>
    <scope>NUCLEOTIDE SEQUENCE [LARGE SCALE GENOMIC DNA]</scope>
    <source>
        <strain evidence="2">A3/5</strain>
    </source>
</reference>
<organism evidence="1 2">
    <name type="scientific">Fusarium venenatum</name>
    <dbReference type="NCBI Taxonomy" id="56646"/>
    <lineage>
        <taxon>Eukaryota</taxon>
        <taxon>Fungi</taxon>
        <taxon>Dikarya</taxon>
        <taxon>Ascomycota</taxon>
        <taxon>Pezizomycotina</taxon>
        <taxon>Sordariomycetes</taxon>
        <taxon>Hypocreomycetidae</taxon>
        <taxon>Hypocreales</taxon>
        <taxon>Nectriaceae</taxon>
        <taxon>Fusarium</taxon>
    </lineage>
</organism>
<protein>
    <submittedName>
        <fullName evidence="1">Uncharacterized protein</fullName>
    </submittedName>
</protein>
<dbReference type="Proteomes" id="UP000245910">
    <property type="component" value="Chromosome II"/>
</dbReference>
<name>A0A2L2TD60_9HYPO</name>
<proteinExistence type="predicted"/>